<keyword evidence="1" id="KW-0678">Repressor</keyword>
<accession>A0ABZ3C462</accession>
<organism evidence="6 7">
    <name type="scientific">Propioniciclava soli</name>
    <dbReference type="NCBI Taxonomy" id="2775081"/>
    <lineage>
        <taxon>Bacteria</taxon>
        <taxon>Bacillati</taxon>
        <taxon>Actinomycetota</taxon>
        <taxon>Actinomycetes</taxon>
        <taxon>Propionibacteriales</taxon>
        <taxon>Propionibacteriaceae</taxon>
        <taxon>Propioniciclava</taxon>
    </lineage>
</organism>
<evidence type="ECO:0000256" key="2">
    <source>
        <dbReference type="ARBA" id="ARBA00023015"/>
    </source>
</evidence>
<dbReference type="CDD" id="cd06288">
    <property type="entry name" value="PBP1_sucrose_transcription_regulator"/>
    <property type="match status" value="1"/>
</dbReference>
<dbReference type="Pfam" id="PF13377">
    <property type="entry name" value="Peripla_BP_3"/>
    <property type="match status" value="1"/>
</dbReference>
<evidence type="ECO:0000256" key="4">
    <source>
        <dbReference type="ARBA" id="ARBA00023163"/>
    </source>
</evidence>
<dbReference type="SMART" id="SM00354">
    <property type="entry name" value="HTH_LACI"/>
    <property type="match status" value="1"/>
</dbReference>
<keyword evidence="7" id="KW-1185">Reference proteome</keyword>
<evidence type="ECO:0000313" key="7">
    <source>
        <dbReference type="Proteomes" id="UP001434337"/>
    </source>
</evidence>
<dbReference type="Pfam" id="PF00356">
    <property type="entry name" value="LacI"/>
    <property type="match status" value="1"/>
</dbReference>
<evidence type="ECO:0000259" key="5">
    <source>
        <dbReference type="PROSITE" id="PS50932"/>
    </source>
</evidence>
<dbReference type="Gene3D" id="3.40.50.2300">
    <property type="match status" value="2"/>
</dbReference>
<sequence length="343" mass="36209">MMASKVRSDVTMADVAAAAGVSRTTVSFVLNKRQAGIPEETRTRVLEAVSTLGYRPNAGARALASQRSDWIGLLTEIVTAPFAVNVIKGAKDRAWADHKYLLIASTDDNVTDAAGLADQTVQIEKLLEQRIEGLLLAATWHRAITVPDVAREVPTVLVNCFDAAGEFPSIVPDEVGGGVVATQRLVAAGHTRIGFITFEDDIPAGQGRLRGYTRALEAAGLPFEPTLVTGGDATALGGYDAANRLLDLAERPTALFCGNDRMAMGAYDAIKERGLSIPGDLAVTGFDNQELVSAYLRPALTTVALPFEEMGAAGVATLTALIQGEEVPSLQTVSCSLLERSSV</sequence>
<evidence type="ECO:0000313" key="6">
    <source>
        <dbReference type="EMBL" id="WZW97321.1"/>
    </source>
</evidence>
<dbReference type="SUPFAM" id="SSF47413">
    <property type="entry name" value="lambda repressor-like DNA-binding domains"/>
    <property type="match status" value="1"/>
</dbReference>
<proteinExistence type="predicted"/>
<dbReference type="SUPFAM" id="SSF53822">
    <property type="entry name" value="Periplasmic binding protein-like I"/>
    <property type="match status" value="1"/>
</dbReference>
<protein>
    <submittedName>
        <fullName evidence="6">LacI family DNA-binding transcriptional regulator</fullName>
    </submittedName>
</protein>
<dbReference type="InterPro" id="IPR028082">
    <property type="entry name" value="Peripla_BP_I"/>
</dbReference>
<keyword evidence="3 6" id="KW-0238">DNA-binding</keyword>
<evidence type="ECO:0000256" key="1">
    <source>
        <dbReference type="ARBA" id="ARBA00022491"/>
    </source>
</evidence>
<gene>
    <name evidence="6" type="ORF">PCC79_10375</name>
</gene>
<dbReference type="GO" id="GO:0016787">
    <property type="term" value="F:hydrolase activity"/>
    <property type="evidence" value="ECO:0007669"/>
    <property type="project" value="UniProtKB-KW"/>
</dbReference>
<keyword evidence="4" id="KW-0804">Transcription</keyword>
<dbReference type="PROSITE" id="PS50932">
    <property type="entry name" value="HTH_LACI_2"/>
    <property type="match status" value="1"/>
</dbReference>
<dbReference type="InterPro" id="IPR000843">
    <property type="entry name" value="HTH_LacI"/>
</dbReference>
<name>A0ABZ3C462_9ACTN</name>
<dbReference type="InterPro" id="IPR046335">
    <property type="entry name" value="LacI/GalR-like_sensor"/>
</dbReference>
<reference evidence="6 7" key="1">
    <citation type="journal article" date="2023" name="Environ Microbiome">
        <title>A coral-associated actinobacterium mitigates coral bleaching under heat stress.</title>
        <authorList>
            <person name="Li J."/>
            <person name="Zou Y."/>
            <person name="Li Q."/>
            <person name="Zhang J."/>
            <person name="Bourne D.G."/>
            <person name="Lyu Y."/>
            <person name="Liu C."/>
            <person name="Zhang S."/>
        </authorList>
    </citation>
    <scope>NUCLEOTIDE SEQUENCE [LARGE SCALE GENOMIC DNA]</scope>
    <source>
        <strain evidence="6 7">SCSIO 13291</strain>
    </source>
</reference>
<dbReference type="GO" id="GO:0003677">
    <property type="term" value="F:DNA binding"/>
    <property type="evidence" value="ECO:0007669"/>
    <property type="project" value="UniProtKB-KW"/>
</dbReference>
<dbReference type="PANTHER" id="PTHR30146:SF148">
    <property type="entry name" value="HTH-TYPE TRANSCRIPTIONAL REPRESSOR PURR-RELATED"/>
    <property type="match status" value="1"/>
</dbReference>
<dbReference type="Gene3D" id="1.10.260.40">
    <property type="entry name" value="lambda repressor-like DNA-binding domains"/>
    <property type="match status" value="1"/>
</dbReference>
<keyword evidence="6" id="KW-0378">Hydrolase</keyword>
<dbReference type="RefSeq" id="WP_342371783.1">
    <property type="nucleotide sequence ID" value="NZ_CP115965.1"/>
</dbReference>
<keyword evidence="2" id="KW-0805">Transcription regulation</keyword>
<dbReference type="InterPro" id="IPR010982">
    <property type="entry name" value="Lambda_DNA-bd_dom_sf"/>
</dbReference>
<dbReference type="Proteomes" id="UP001434337">
    <property type="component" value="Chromosome"/>
</dbReference>
<feature type="domain" description="HTH lacI-type" evidence="5">
    <location>
        <begin position="10"/>
        <end position="65"/>
    </location>
</feature>
<dbReference type="PANTHER" id="PTHR30146">
    <property type="entry name" value="LACI-RELATED TRANSCRIPTIONAL REPRESSOR"/>
    <property type="match status" value="1"/>
</dbReference>
<dbReference type="CDD" id="cd01392">
    <property type="entry name" value="HTH_LacI"/>
    <property type="match status" value="1"/>
</dbReference>
<evidence type="ECO:0000256" key="3">
    <source>
        <dbReference type="ARBA" id="ARBA00023125"/>
    </source>
</evidence>
<dbReference type="EMBL" id="CP115965">
    <property type="protein sequence ID" value="WZW97321.1"/>
    <property type="molecule type" value="Genomic_DNA"/>
</dbReference>
<dbReference type="PROSITE" id="PS00356">
    <property type="entry name" value="HTH_LACI_1"/>
    <property type="match status" value="1"/>
</dbReference>